<organism evidence="4 5">
    <name type="scientific">Caenorhabditis briggsae</name>
    <dbReference type="NCBI Taxonomy" id="6238"/>
    <lineage>
        <taxon>Eukaryota</taxon>
        <taxon>Metazoa</taxon>
        <taxon>Ecdysozoa</taxon>
        <taxon>Nematoda</taxon>
        <taxon>Chromadorea</taxon>
        <taxon>Rhabditida</taxon>
        <taxon>Rhabditina</taxon>
        <taxon>Rhabditomorpha</taxon>
        <taxon>Rhabditoidea</taxon>
        <taxon>Rhabditidae</taxon>
        <taxon>Peloderinae</taxon>
        <taxon>Caenorhabditis</taxon>
    </lineage>
</organism>
<dbReference type="FunFam" id="1.10.3210.10:FF:000039">
    <property type="entry name" value="Protein CBG02420"/>
    <property type="match status" value="1"/>
</dbReference>
<dbReference type="Pfam" id="PF01966">
    <property type="entry name" value="HD"/>
    <property type="match status" value="1"/>
</dbReference>
<dbReference type="InterPro" id="IPR003607">
    <property type="entry name" value="HD/PDEase_dom"/>
</dbReference>
<dbReference type="Gene3D" id="1.10.3210.10">
    <property type="entry name" value="Hypothetical protein af1432"/>
    <property type="match status" value="1"/>
</dbReference>
<evidence type="ECO:0000313" key="5">
    <source>
        <dbReference type="Proteomes" id="UP000829354"/>
    </source>
</evidence>
<proteinExistence type="inferred from homology"/>
<evidence type="ECO:0000256" key="2">
    <source>
        <dbReference type="SAM" id="MobiDB-lite"/>
    </source>
</evidence>
<gene>
    <name evidence="4" type="ORF">L5515_014725</name>
</gene>
<name>A0AAE9EC84_CAEBR</name>
<accession>A0AAE9EC84</accession>
<feature type="domain" description="HD" evidence="3">
    <location>
        <begin position="158"/>
        <end position="329"/>
    </location>
</feature>
<evidence type="ECO:0000313" key="4">
    <source>
        <dbReference type="EMBL" id="UMM18844.1"/>
    </source>
</evidence>
<dbReference type="PANTHER" id="PTHR11373">
    <property type="entry name" value="DEOXYNUCLEOSIDE TRIPHOSPHATE TRIPHOSPHOHYDROLASE"/>
    <property type="match status" value="1"/>
</dbReference>
<dbReference type="PROSITE" id="PS51831">
    <property type="entry name" value="HD"/>
    <property type="match status" value="1"/>
</dbReference>
<comment type="similarity">
    <text evidence="1">Belongs to the SAMHD1 family.</text>
</comment>
<dbReference type="SUPFAM" id="SSF109604">
    <property type="entry name" value="HD-domain/PDEase-like"/>
    <property type="match status" value="1"/>
</dbReference>
<dbReference type="SMART" id="SM00471">
    <property type="entry name" value="HDc"/>
    <property type="match status" value="1"/>
</dbReference>
<reference evidence="4 5" key="1">
    <citation type="submission" date="2022-04" db="EMBL/GenBank/DDBJ databases">
        <title>Chromosome-level reference genomes for two strains of Caenorhabditis briggsae: an improved platform for comparative genomics.</title>
        <authorList>
            <person name="Stevens L."/>
            <person name="Andersen E."/>
        </authorList>
    </citation>
    <scope>NUCLEOTIDE SEQUENCE [LARGE SCALE GENOMIC DNA]</scope>
    <source>
        <strain evidence="4">VX34</strain>
        <tissue evidence="4">Whole-organism</tissue>
    </source>
</reference>
<evidence type="ECO:0000256" key="1">
    <source>
        <dbReference type="ARBA" id="ARBA00005776"/>
    </source>
</evidence>
<dbReference type="Proteomes" id="UP000829354">
    <property type="component" value="Chromosome II"/>
</dbReference>
<dbReference type="InterPro" id="IPR006674">
    <property type="entry name" value="HD_domain"/>
</dbReference>
<dbReference type="PANTHER" id="PTHR11373:SF4">
    <property type="entry name" value="DEOXYNUCLEOSIDE TRIPHOSPHATE TRIPHOSPHOHYDROLASE SAMHD1"/>
    <property type="match status" value="1"/>
</dbReference>
<feature type="region of interest" description="Disordered" evidence="2">
    <location>
        <begin position="623"/>
        <end position="655"/>
    </location>
</feature>
<keyword evidence="5" id="KW-1185">Reference proteome</keyword>
<dbReference type="CDD" id="cd00077">
    <property type="entry name" value="HDc"/>
    <property type="match status" value="1"/>
</dbReference>
<sequence length="655" mass="74040">MMSLVLCSDSKGSGSYVFSLWNHSSGGPGSGEALKEKEAGHNIMAHSSGVNEHHLRCNALFRRHSSGSTMDRSWYRPIQHVEGTRRKFKSVSLEEESLRSMNWLNLEPKHIINDNVYGSVKVPSPIDKIIDTAEFQRLRNLKQTGLVYRVYPNCEHSRFVHSLGTFSLAYTLVDKLRHNQPSLNITPADHTCVAVAALLHDVGHGPFSHLFDGEFAKRCGSSFKHEDMSIRIIRSIMSKDDIRESFKDILGQGKDYDDNVQFITELISSKPFEFKNIESFESLSNQQKRDAVKEEWVSAVSGRGPEKSFLYDIVSNSDNGHDVDKMDYLLRDSKASGVAITFSDQSLSRLLDHVRVVTDPISGLKRIGYSEKCQKEVQSIGDSRQELHSKVYQHKAVRFIEALMVDALIKAGPLLEYKGSNNDLFPLSRVTEDVEAYIKTSDFVEQEILNSSSPDRRMIEAQQSLQKIQRREIGCKVGSFEMSPKNATQSGGIENNEMGATEVSKKVEERMRQILKAIDEIEGLGGKLANVNFTVMHSVLGRGLDEKTHPIERQLFYRGKPKDSDGQPMEGFYVDEDYVVNNCPRMATKWEIFVMGDRCLKDEDNADLVKYISKALRDAGEAEKFLTPRKRSPPQEESPDPNCFVPAKRRLFPTK</sequence>
<protein>
    <recommendedName>
        <fullName evidence="3">HD domain-containing protein</fullName>
    </recommendedName>
</protein>
<dbReference type="InterPro" id="IPR050135">
    <property type="entry name" value="dGTPase-like"/>
</dbReference>
<dbReference type="EMBL" id="CP092621">
    <property type="protein sequence ID" value="UMM18844.1"/>
    <property type="molecule type" value="Genomic_DNA"/>
</dbReference>
<evidence type="ECO:0000259" key="3">
    <source>
        <dbReference type="PROSITE" id="PS51831"/>
    </source>
</evidence>
<dbReference type="AlphaFoldDB" id="A0AAE9EC84"/>